<evidence type="ECO:0000256" key="1">
    <source>
        <dbReference type="SAM" id="SignalP"/>
    </source>
</evidence>
<dbReference type="Gene3D" id="2.130.10.10">
    <property type="entry name" value="YVTN repeat-like/Quinoprotein amine dehydrogenase"/>
    <property type="match status" value="1"/>
</dbReference>
<gene>
    <name evidence="2" type="primary">LOC106125684</name>
</gene>
<keyword evidence="1" id="KW-0732">Signal</keyword>
<feature type="chain" id="PRO_5042511461" evidence="1">
    <location>
        <begin position="24"/>
        <end position="353"/>
    </location>
</feature>
<proteinExistence type="predicted"/>
<dbReference type="AlphaFoldDB" id="A0AAJ6ZSJ5"/>
<dbReference type="GeneID" id="106125684"/>
<dbReference type="RefSeq" id="XP_013178427.1">
    <property type="nucleotide sequence ID" value="XM_013322973.1"/>
</dbReference>
<reference evidence="2" key="1">
    <citation type="submission" date="2025-08" db="UniProtKB">
        <authorList>
            <consortium name="RefSeq"/>
        </authorList>
    </citation>
    <scope>IDENTIFICATION</scope>
</reference>
<sequence length="353" mass="40819">MSSVTINSITVKLLIFVIGVVAAIPIEDTLIHKDYFQDRLIVYQSEHDIVNILVPTNSINFDDKDEMNNIDDYHKKLVIFFVEADIKNGERIDKGLFVLKNGNVSKLLDNGRDAAASADDSQNVFFGTENGIYIYNNLRIKAEAYGNVTDNVISIVKENGTDAIYYLNKDNELFKVTEKGNKVIKINEVVDAQEMVLDMKNNLYYITKDKEIFVYNNSSIKKIEGFPEKAEYFKLIKPPTMIKDSALVLCDNQFYWIYSNGTCEKTRFQIETDARPTAYAMEAGIFQFYSYNKKIYRYNIIEQQKEPLKELGYWNGEEPSKEVYRCLFPKFKTLRKLEYYLVDGSDNRATVLN</sequence>
<feature type="signal peptide" evidence="1">
    <location>
        <begin position="1"/>
        <end position="23"/>
    </location>
</feature>
<organism evidence="2">
    <name type="scientific">Papilio xuthus</name>
    <name type="common">Asian swallowtail butterfly</name>
    <dbReference type="NCBI Taxonomy" id="66420"/>
    <lineage>
        <taxon>Eukaryota</taxon>
        <taxon>Metazoa</taxon>
        <taxon>Ecdysozoa</taxon>
        <taxon>Arthropoda</taxon>
        <taxon>Hexapoda</taxon>
        <taxon>Insecta</taxon>
        <taxon>Pterygota</taxon>
        <taxon>Neoptera</taxon>
        <taxon>Endopterygota</taxon>
        <taxon>Lepidoptera</taxon>
        <taxon>Glossata</taxon>
        <taxon>Ditrysia</taxon>
        <taxon>Papilionoidea</taxon>
        <taxon>Papilionidae</taxon>
        <taxon>Papilioninae</taxon>
        <taxon>Papilio</taxon>
    </lineage>
</organism>
<accession>A0AAJ6ZSJ5</accession>
<name>A0AAJ6ZSJ5_PAPXU</name>
<evidence type="ECO:0000313" key="2">
    <source>
        <dbReference type="RefSeq" id="XP_013178427.1"/>
    </source>
</evidence>
<dbReference type="KEGG" id="pxu:106125684"/>
<dbReference type="InterPro" id="IPR015943">
    <property type="entry name" value="WD40/YVTN_repeat-like_dom_sf"/>
</dbReference>
<dbReference type="Proteomes" id="UP000694872">
    <property type="component" value="Unplaced"/>
</dbReference>
<protein>
    <submittedName>
        <fullName evidence="2">Uncharacterized protein LOC106125684</fullName>
    </submittedName>
</protein>